<sequence length="215" mass="22991">MLRFLIHGLIMSIETYLLFIAGMFAFCAMPGADFFFVLSRALSGGGKAGVYAAFGVATGVLFHTFLAVVGLSALLLSSATAFTIIKYIGAAYLCYIGFKMFTAKGGIAELETAKKTSNMKVYRQGILTNALNPKVCLTFVAFIPQFLTPETSSPSMIGMLGITTAFIALIWFICIAIFAGKFRTVIAESKAFSNLLKYGLSSLLVGFGAKLALTN</sequence>
<dbReference type="OrthoDB" id="9804822at2"/>
<dbReference type="PIRSF" id="PIRSF006324">
    <property type="entry name" value="LeuE"/>
    <property type="match status" value="1"/>
</dbReference>
<organism evidence="7 8">
    <name type="scientific">Aliivibrio finisterrensis</name>
    <dbReference type="NCBI Taxonomy" id="511998"/>
    <lineage>
        <taxon>Bacteria</taxon>
        <taxon>Pseudomonadati</taxon>
        <taxon>Pseudomonadota</taxon>
        <taxon>Gammaproteobacteria</taxon>
        <taxon>Vibrionales</taxon>
        <taxon>Vibrionaceae</taxon>
        <taxon>Aliivibrio</taxon>
    </lineage>
</organism>
<dbReference type="InterPro" id="IPR001123">
    <property type="entry name" value="LeuE-type"/>
</dbReference>
<evidence type="ECO:0000256" key="1">
    <source>
        <dbReference type="ARBA" id="ARBA00004651"/>
    </source>
</evidence>
<dbReference type="EMBL" id="SEZJ01000021">
    <property type="protein sequence ID" value="RYU43698.1"/>
    <property type="molecule type" value="Genomic_DNA"/>
</dbReference>
<evidence type="ECO:0000256" key="2">
    <source>
        <dbReference type="ARBA" id="ARBA00022475"/>
    </source>
</evidence>
<evidence type="ECO:0000256" key="5">
    <source>
        <dbReference type="ARBA" id="ARBA00023136"/>
    </source>
</evidence>
<dbReference type="Pfam" id="PF01810">
    <property type="entry name" value="LysE"/>
    <property type="match status" value="1"/>
</dbReference>
<dbReference type="PANTHER" id="PTHR30086">
    <property type="entry name" value="ARGININE EXPORTER PROTEIN ARGO"/>
    <property type="match status" value="1"/>
</dbReference>
<proteinExistence type="predicted"/>
<comment type="caution">
    <text evidence="7">The sequence shown here is derived from an EMBL/GenBank/DDBJ whole genome shotgun (WGS) entry which is preliminary data.</text>
</comment>
<comment type="subcellular location">
    <subcellularLocation>
        <location evidence="1">Cell membrane</location>
        <topology evidence="1">Multi-pass membrane protein</topology>
    </subcellularLocation>
</comment>
<reference evidence="7 8" key="1">
    <citation type="submission" date="2019-02" db="EMBL/GenBank/DDBJ databases">
        <title>Genome sequences of Aliivibrio finisterrensis strains from farmed Atlantic salmon.</title>
        <authorList>
            <person name="Bowman J.P."/>
        </authorList>
    </citation>
    <scope>NUCLEOTIDE SEQUENCE [LARGE SCALE GENOMIC DNA]</scope>
    <source>
        <strain evidence="7 8">A32</strain>
    </source>
</reference>
<evidence type="ECO:0000313" key="7">
    <source>
        <dbReference type="EMBL" id="RYU43698.1"/>
    </source>
</evidence>
<gene>
    <name evidence="7" type="ORF">ERW49_17355</name>
</gene>
<dbReference type="GO" id="GO:0015171">
    <property type="term" value="F:amino acid transmembrane transporter activity"/>
    <property type="evidence" value="ECO:0007669"/>
    <property type="project" value="TreeGrafter"/>
</dbReference>
<feature type="transmembrane region" description="Helical" evidence="6">
    <location>
        <begin position="81"/>
        <end position="101"/>
    </location>
</feature>
<keyword evidence="5 6" id="KW-0472">Membrane</keyword>
<feature type="transmembrane region" description="Helical" evidence="6">
    <location>
        <begin position="50"/>
        <end position="75"/>
    </location>
</feature>
<evidence type="ECO:0000256" key="4">
    <source>
        <dbReference type="ARBA" id="ARBA00022989"/>
    </source>
</evidence>
<keyword evidence="2" id="KW-1003">Cell membrane</keyword>
<evidence type="ECO:0000256" key="3">
    <source>
        <dbReference type="ARBA" id="ARBA00022692"/>
    </source>
</evidence>
<feature type="transmembrane region" description="Helical" evidence="6">
    <location>
        <begin position="155"/>
        <end position="179"/>
    </location>
</feature>
<name>A0A4Q5KCG2_9GAMM</name>
<evidence type="ECO:0000313" key="8">
    <source>
        <dbReference type="Proteomes" id="UP000293465"/>
    </source>
</evidence>
<accession>A0A4Q5KCG2</accession>
<dbReference type="Proteomes" id="UP000293465">
    <property type="component" value="Unassembled WGS sequence"/>
</dbReference>
<feature type="transmembrane region" description="Helical" evidence="6">
    <location>
        <begin position="16"/>
        <end position="38"/>
    </location>
</feature>
<dbReference type="PANTHER" id="PTHR30086:SF20">
    <property type="entry name" value="ARGININE EXPORTER PROTEIN ARGO-RELATED"/>
    <property type="match status" value="1"/>
</dbReference>
<keyword evidence="3 6" id="KW-0812">Transmembrane</keyword>
<dbReference type="GO" id="GO:0005886">
    <property type="term" value="C:plasma membrane"/>
    <property type="evidence" value="ECO:0007669"/>
    <property type="project" value="UniProtKB-SubCell"/>
</dbReference>
<evidence type="ECO:0000256" key="6">
    <source>
        <dbReference type="SAM" id="Phobius"/>
    </source>
</evidence>
<keyword evidence="4 6" id="KW-1133">Transmembrane helix</keyword>
<dbReference type="AlphaFoldDB" id="A0A4Q5KCG2"/>
<feature type="transmembrane region" description="Helical" evidence="6">
    <location>
        <begin position="191"/>
        <end position="213"/>
    </location>
</feature>
<feature type="transmembrane region" description="Helical" evidence="6">
    <location>
        <begin position="121"/>
        <end position="143"/>
    </location>
</feature>
<protein>
    <submittedName>
        <fullName evidence="7">LysE family translocator</fullName>
    </submittedName>
</protein>